<dbReference type="GO" id="GO:0003824">
    <property type="term" value="F:catalytic activity"/>
    <property type="evidence" value="ECO:0007669"/>
    <property type="project" value="InterPro"/>
</dbReference>
<dbReference type="GO" id="GO:0051536">
    <property type="term" value="F:iron-sulfur cluster binding"/>
    <property type="evidence" value="ECO:0007669"/>
    <property type="project" value="InterPro"/>
</dbReference>
<dbReference type="Pfam" id="PF04055">
    <property type="entry name" value="Radical_SAM"/>
    <property type="match status" value="1"/>
</dbReference>
<dbReference type="InterPro" id="IPR006638">
    <property type="entry name" value="Elp3/MiaA/NifB-like_rSAM"/>
</dbReference>
<comment type="caution">
    <text evidence="2">The sequence shown here is derived from an EMBL/GenBank/DDBJ whole genome shotgun (WGS) entry which is preliminary data.</text>
</comment>
<reference evidence="2" key="1">
    <citation type="submission" date="2019-11" db="EMBL/GenBank/DDBJ databases">
        <title>Microbial mats filling the niche in hypersaline microbial mats.</title>
        <authorList>
            <person name="Wong H.L."/>
            <person name="Macleod F.I."/>
            <person name="White R.A. III"/>
            <person name="Burns B.P."/>
        </authorList>
    </citation>
    <scope>NUCLEOTIDE SEQUENCE</scope>
    <source>
        <strain evidence="2">Bin_327</strain>
    </source>
</reference>
<dbReference type="CDD" id="cd01335">
    <property type="entry name" value="Radical_SAM"/>
    <property type="match status" value="1"/>
</dbReference>
<dbReference type="InterPro" id="IPR045784">
    <property type="entry name" value="Radical_SAM_N2"/>
</dbReference>
<evidence type="ECO:0000313" key="3">
    <source>
        <dbReference type="Proteomes" id="UP000630660"/>
    </source>
</evidence>
<dbReference type="InterPro" id="IPR018768">
    <property type="entry name" value="DUF2344"/>
</dbReference>
<feature type="domain" description="Radical SAM core" evidence="1">
    <location>
        <begin position="233"/>
        <end position="466"/>
    </location>
</feature>
<dbReference type="EMBL" id="WJKJ01000176">
    <property type="protein sequence ID" value="MBD3364661.1"/>
    <property type="molecule type" value="Genomic_DNA"/>
</dbReference>
<dbReference type="SFLD" id="SFLDS00029">
    <property type="entry name" value="Radical_SAM"/>
    <property type="match status" value="1"/>
</dbReference>
<dbReference type="Proteomes" id="UP000630660">
    <property type="component" value="Unassembled WGS sequence"/>
</dbReference>
<dbReference type="NCBIfam" id="TIGR03936">
    <property type="entry name" value="sam_1_link_chp"/>
    <property type="match status" value="1"/>
</dbReference>
<gene>
    <name evidence="2" type="ORF">GF359_05550</name>
</gene>
<dbReference type="AlphaFoldDB" id="A0A9D5QD42"/>
<organism evidence="2 3">
    <name type="scientific">candidate division WOR-3 bacterium</name>
    <dbReference type="NCBI Taxonomy" id="2052148"/>
    <lineage>
        <taxon>Bacteria</taxon>
        <taxon>Bacteria division WOR-3</taxon>
    </lineage>
</organism>
<sequence>MKYRWQARFESLLPQVERPIRYTDSELFTVHPSDSKVRVALVFPDTYEIGMSNYGLRVLYHIVNRIPGAAAERAFMPWMDMLERMEAEGIPLHSLETRTPLCEFDMVGISLESEMGYTNALGVLKLSGVPIRSQDRSEEHPVIVAGGPCTANPLPLAPFFDGFLVGDGEDAIGDMVDTLLCSKTRKERIAGLAEIEGMWVPEVHRKNKIVKRRVVSELRSEDAPVRQIVPTAGVEHDRYVVEISRGCLRGCRFCQAGFANRPMRIRSVDDILNLSEQGVRQTGWEEVSLLSFAVSDYPGLQGLLSRLSERLSPANTSISLPSFRGEAFTLEMGTLLRRVKKTGLTFAPETASPRLKRSINKNVSNQDILERVAAAARLGWRRVKLYFMIGLPGEIPEDIDMNIEFVRELARKVKGMMINVHVSPFVPKPHTPFQWVAFEDINSLEEKLARMREEVKVRRVKVKWADPAASLIEAVLARGDEHISDVLERVLFSGGYFQEWSEHFILKRWLEAFSETGLSLSAYTEAKEPEDRLPWDFIDTGVSGNFLRAEYRNASVSRIQPDCLTGSCYGCGIGCNDTPWQEGTSGEVIPGGKPGTRVRVSQSSKPLLRYRIKLAVGEELRYASHLDLVRAVYRMLRRSGLPIAYTEGYSPHPKVSFGFPKPVGITSRAEYVDINLNSRASGVLLKDLSAAAPPGLKALASRALLPHAPAITKVADMLHYQVSEGPETDTGLLKKRASLLDNIHHLHLLNSHLGIILADARRVKLWDVLSRLYNITPSDARRLAVERIDAYINRGRRLITPLEEA</sequence>
<dbReference type="Pfam" id="PF10105">
    <property type="entry name" value="DUF2344"/>
    <property type="match status" value="1"/>
</dbReference>
<dbReference type="PANTHER" id="PTHR42731:SF1">
    <property type="entry name" value="RADICAL SAM DOMAIN PROTEIN"/>
    <property type="match status" value="1"/>
</dbReference>
<dbReference type="PROSITE" id="PS51918">
    <property type="entry name" value="RADICAL_SAM"/>
    <property type="match status" value="1"/>
</dbReference>
<dbReference type="SMART" id="SM00729">
    <property type="entry name" value="Elp3"/>
    <property type="match status" value="1"/>
</dbReference>
<dbReference type="InterPro" id="IPR023862">
    <property type="entry name" value="CHP03960_rSAM"/>
</dbReference>
<dbReference type="Pfam" id="PF19864">
    <property type="entry name" value="Radical_SAM_N2"/>
    <property type="match status" value="1"/>
</dbReference>
<name>A0A9D5QD42_UNCW3</name>
<dbReference type="Gene3D" id="3.80.30.20">
    <property type="entry name" value="tm_1862 like domain"/>
    <property type="match status" value="1"/>
</dbReference>
<dbReference type="SFLD" id="SFLDG01082">
    <property type="entry name" value="B12-binding_domain_containing"/>
    <property type="match status" value="1"/>
</dbReference>
<dbReference type="InterPro" id="IPR007197">
    <property type="entry name" value="rSAM"/>
</dbReference>
<dbReference type="InterPro" id="IPR058240">
    <property type="entry name" value="rSAM_sf"/>
</dbReference>
<proteinExistence type="predicted"/>
<dbReference type="SUPFAM" id="SSF102114">
    <property type="entry name" value="Radical SAM enzymes"/>
    <property type="match status" value="1"/>
</dbReference>
<dbReference type="InterPro" id="IPR023404">
    <property type="entry name" value="rSAM_horseshoe"/>
</dbReference>
<dbReference type="NCBIfam" id="TIGR03960">
    <property type="entry name" value="rSAM_fuse_unch"/>
    <property type="match status" value="1"/>
</dbReference>
<protein>
    <submittedName>
        <fullName evidence="2">TIGR03960 family B12-binding radical SAM protein</fullName>
    </submittedName>
</protein>
<accession>A0A9D5QD42</accession>
<evidence type="ECO:0000259" key="1">
    <source>
        <dbReference type="PROSITE" id="PS51918"/>
    </source>
</evidence>
<dbReference type="PANTHER" id="PTHR42731">
    <property type="entry name" value="SLL1084 PROTEIN"/>
    <property type="match status" value="1"/>
</dbReference>
<evidence type="ECO:0000313" key="2">
    <source>
        <dbReference type="EMBL" id="MBD3364661.1"/>
    </source>
</evidence>